<accession>D4BFG6</accession>
<dbReference type="HOGENOM" id="CLU_424397_0_0_6"/>
<evidence type="ECO:0000313" key="3">
    <source>
        <dbReference type="Proteomes" id="UP000003880"/>
    </source>
</evidence>
<proteinExistence type="predicted"/>
<evidence type="ECO:0000256" key="1">
    <source>
        <dbReference type="SAM" id="SignalP"/>
    </source>
</evidence>
<name>D4BFG6_9ENTR</name>
<reference evidence="2 3" key="1">
    <citation type="submission" date="2010-02" db="EMBL/GenBank/DDBJ databases">
        <authorList>
            <person name="Weinstock G."/>
            <person name="Sodergren E."/>
            <person name="Clifton S."/>
            <person name="Fulton L."/>
            <person name="Fulton B."/>
            <person name="Courtney L."/>
            <person name="Fronick C."/>
            <person name="Harrison M."/>
            <person name="Strong C."/>
            <person name="Farmer C."/>
            <person name="Delahaunty K."/>
            <person name="Markovic C."/>
            <person name="Hall O."/>
            <person name="Minx P."/>
            <person name="Tomlinson C."/>
            <person name="Mitreva M."/>
            <person name="Nelson J."/>
            <person name="Hou S."/>
            <person name="Wollam A."/>
            <person name="Pepin K.H."/>
            <person name="Johnson M."/>
            <person name="Bhonagiri V."/>
            <person name="Zhang X."/>
            <person name="Suruliraj S."/>
            <person name="Warren W."/>
            <person name="Chinwalla A."/>
            <person name="Mardis E.R."/>
            <person name="Wilson R.K."/>
        </authorList>
    </citation>
    <scope>NUCLEOTIDE SEQUENCE [LARGE SCALE GENOMIC DNA]</scope>
    <source>
        <strain evidence="2 3">ATCC 29220</strain>
    </source>
</reference>
<dbReference type="InterPro" id="IPR009560">
    <property type="entry name" value="DUF1176"/>
</dbReference>
<dbReference type="Pfam" id="PF06674">
    <property type="entry name" value="DUF1176"/>
    <property type="match status" value="1"/>
</dbReference>
<evidence type="ECO:0000313" key="2">
    <source>
        <dbReference type="EMBL" id="EFE07103.1"/>
    </source>
</evidence>
<organism evidence="2 3">
    <name type="scientific">Citrobacter youngae ATCC 29220</name>
    <dbReference type="NCBI Taxonomy" id="500640"/>
    <lineage>
        <taxon>Bacteria</taxon>
        <taxon>Pseudomonadati</taxon>
        <taxon>Pseudomonadota</taxon>
        <taxon>Gammaproteobacteria</taxon>
        <taxon>Enterobacterales</taxon>
        <taxon>Enterobacteriaceae</taxon>
        <taxon>Citrobacter</taxon>
        <taxon>Citrobacter freundii complex</taxon>
    </lineage>
</organism>
<dbReference type="eggNOG" id="COG5342">
    <property type="taxonomic scope" value="Bacteria"/>
</dbReference>
<evidence type="ECO:0008006" key="4">
    <source>
        <dbReference type="Google" id="ProtNLM"/>
    </source>
</evidence>
<dbReference type="EMBL" id="ABWL02000016">
    <property type="protein sequence ID" value="EFE07103.1"/>
    <property type="molecule type" value="Genomic_DNA"/>
</dbReference>
<protein>
    <recommendedName>
        <fullName evidence="4">DUF1176 domain-containing protein</fullName>
    </recommendedName>
</protein>
<feature type="signal peptide" evidence="1">
    <location>
        <begin position="1"/>
        <end position="19"/>
    </location>
</feature>
<dbReference type="AlphaFoldDB" id="D4BFG6"/>
<dbReference type="RefSeq" id="WP_006686266.1">
    <property type="nucleotide sequence ID" value="NZ_GG730300.1"/>
</dbReference>
<comment type="caution">
    <text evidence="2">The sequence shown here is derived from an EMBL/GenBank/DDBJ whole genome shotgun (WGS) entry which is preliminary data.</text>
</comment>
<sequence length="672" mass="74446">MRLVHCILLAGFVSAPLYARPLTGFSFAHKDWEVACDNTGTCRAAGYSDHAVSALLTRPAGADTNVYVEVAFAQRTMDQPPLKDAMLFINGKKQGTLTVNAEGYSRLDDQLREVFLDALRQDNTIEFAADGERIPLSTAGSNAVLLKMDEFQKRISTRSALLHPGDKDNDAVLQAEPTPLIITHPTIDAPDIAPLTTAQRHKIEPQIRFTPEMNCRELAEGRQRIYYRIPVDKKHVLIQTECFDTSRFALWLTNSEFTAPPVLITSDASEYENGEIARFSGPIQHWVWNGNNFTLRDEYRSGGQGDLSVGGVWTLPTFVSNIRSQSDVDMDSAALKTLRSAVERMQKTTPGFDLSKITSQFPLTGQITDFRISYAEDSAPPTTKPSPEISDDEWRAFSRSSISADSELGYVNFTLVDLDGDGKRDLIINSYVGGTGLFSYTGVLKRGGDKFFAVNEDPYSDDFGVSGALYSENGRGANQWGQWVRINGQIYALWLNGIYGEDNLYLLRPFSADDKIPFVTVRYRYEYNTDSIEPREEGQPLTPKLDTKDKTKLINALNKMQSMYSKNQPASYSVSPICPIPDGTPPEKAENYSTGIAGNYTSEPVAVIPVWVNGECLIGSVESYFGREEFITLLSPKDQDIVGEFSVAGRRHVASIKSGKAPREGDNGVPLF</sequence>
<keyword evidence="1" id="KW-0732">Signal</keyword>
<gene>
    <name evidence="2" type="ORF">CIT292_08983</name>
</gene>
<dbReference type="Proteomes" id="UP000003880">
    <property type="component" value="Unassembled WGS sequence"/>
</dbReference>
<feature type="chain" id="PRO_5003054731" description="DUF1176 domain-containing protein" evidence="1">
    <location>
        <begin position="20"/>
        <end position="672"/>
    </location>
</feature>